<evidence type="ECO:0000256" key="4">
    <source>
        <dbReference type="ARBA" id="ARBA00022676"/>
    </source>
</evidence>
<feature type="domain" description="Galactosyltransferase C-terminal" evidence="11">
    <location>
        <begin position="67"/>
        <end position="143"/>
    </location>
</feature>
<dbReference type="CDD" id="cd00899">
    <property type="entry name" value="b4GalT"/>
    <property type="match status" value="1"/>
</dbReference>
<dbReference type="SUPFAM" id="SSF53448">
    <property type="entry name" value="Nucleotide-diphospho-sugar transferases"/>
    <property type="match status" value="1"/>
</dbReference>
<dbReference type="Proteomes" id="UP000694888">
    <property type="component" value="Unplaced"/>
</dbReference>
<reference evidence="14" key="1">
    <citation type="submission" date="2025-08" db="UniProtKB">
        <authorList>
            <consortium name="RefSeq"/>
        </authorList>
    </citation>
    <scope>IDENTIFICATION</scope>
</reference>
<evidence type="ECO:0000256" key="9">
    <source>
        <dbReference type="ARBA" id="ARBA00023136"/>
    </source>
</evidence>
<dbReference type="GeneID" id="101848307"/>
<dbReference type="InterPro" id="IPR003859">
    <property type="entry name" value="Galactosyl_T"/>
</dbReference>
<keyword evidence="9" id="KW-0472">Membrane</keyword>
<sequence>MLRRQQLDYGIYVVDQALPGRFNRAMLMNIGYTEAMKRYNYQCAVFHDVDLIPENDRNIYSCPEQPRHLSAAIDKFKYRLPYVKIFGGASALKKEHFELINGFSNRYFGWGGEDDDMSERITSKGLTISRYPMEIARYKMIKHVGEKHNEQNPERFTLLRNVKQRMSKDGLTTLKYHLQQVDEMPTHTRLQVLINEAEVRKS</sequence>
<dbReference type="Pfam" id="PF02709">
    <property type="entry name" value="Glyco_transf_7C"/>
    <property type="match status" value="1"/>
</dbReference>
<evidence type="ECO:0000313" key="13">
    <source>
        <dbReference type="Proteomes" id="UP000694888"/>
    </source>
</evidence>
<keyword evidence="4" id="KW-0328">Glycosyltransferase</keyword>
<accession>A0ABM1A6T8</accession>
<evidence type="ECO:0000256" key="3">
    <source>
        <dbReference type="ARBA" id="ARBA00005735"/>
    </source>
</evidence>
<evidence type="ECO:0000259" key="12">
    <source>
        <dbReference type="Pfam" id="PF13733"/>
    </source>
</evidence>
<dbReference type="InterPro" id="IPR029044">
    <property type="entry name" value="Nucleotide-diphossugar_trans"/>
</dbReference>
<evidence type="ECO:0000256" key="5">
    <source>
        <dbReference type="ARBA" id="ARBA00022679"/>
    </source>
</evidence>
<name>A0ABM1A6T8_APLCA</name>
<comment type="pathway">
    <text evidence="2">Protein modification; protein glycosylation.</text>
</comment>
<evidence type="ECO:0000256" key="2">
    <source>
        <dbReference type="ARBA" id="ARBA00004922"/>
    </source>
</evidence>
<keyword evidence="10" id="KW-0325">Glycoprotein</keyword>
<proteinExistence type="inferred from homology"/>
<dbReference type="InterPro" id="IPR027791">
    <property type="entry name" value="Galactosyl_T_C"/>
</dbReference>
<evidence type="ECO:0000313" key="14">
    <source>
        <dbReference type="RefSeq" id="XP_012941952.1"/>
    </source>
</evidence>
<dbReference type="RefSeq" id="XP_012941952.1">
    <property type="nucleotide sequence ID" value="XM_013086498.2"/>
</dbReference>
<dbReference type="Pfam" id="PF13733">
    <property type="entry name" value="Glyco_transf_7N"/>
    <property type="match status" value="1"/>
</dbReference>
<feature type="domain" description="Galactosyltransferase N-terminal" evidence="12">
    <location>
        <begin position="1"/>
        <end position="63"/>
    </location>
</feature>
<dbReference type="PANTHER" id="PTHR19300:SF57">
    <property type="entry name" value="BETA-1,4-N-ACETYLGALACTOSAMINYLTRANSFERASE"/>
    <property type="match status" value="1"/>
</dbReference>
<evidence type="ECO:0000256" key="6">
    <source>
        <dbReference type="ARBA" id="ARBA00022692"/>
    </source>
</evidence>
<dbReference type="PANTHER" id="PTHR19300">
    <property type="entry name" value="BETA-1,4-GALACTOSYLTRANSFERASE"/>
    <property type="match status" value="1"/>
</dbReference>
<evidence type="ECO:0000256" key="7">
    <source>
        <dbReference type="ARBA" id="ARBA00022968"/>
    </source>
</evidence>
<keyword evidence="7" id="KW-0735">Signal-anchor</keyword>
<comment type="similarity">
    <text evidence="3">Belongs to the glycosyltransferase 7 family.</text>
</comment>
<evidence type="ECO:0000256" key="1">
    <source>
        <dbReference type="ARBA" id="ARBA00004606"/>
    </source>
</evidence>
<keyword evidence="8" id="KW-1133">Transmembrane helix</keyword>
<gene>
    <name evidence="14" type="primary">LOC101848307</name>
</gene>
<evidence type="ECO:0000256" key="10">
    <source>
        <dbReference type="ARBA" id="ARBA00023180"/>
    </source>
</evidence>
<evidence type="ECO:0000256" key="8">
    <source>
        <dbReference type="ARBA" id="ARBA00022989"/>
    </source>
</evidence>
<keyword evidence="13" id="KW-1185">Reference proteome</keyword>
<keyword evidence="5" id="KW-0808">Transferase</keyword>
<organism evidence="13 14">
    <name type="scientific">Aplysia californica</name>
    <name type="common">California sea hare</name>
    <dbReference type="NCBI Taxonomy" id="6500"/>
    <lineage>
        <taxon>Eukaryota</taxon>
        <taxon>Metazoa</taxon>
        <taxon>Spiralia</taxon>
        <taxon>Lophotrochozoa</taxon>
        <taxon>Mollusca</taxon>
        <taxon>Gastropoda</taxon>
        <taxon>Heterobranchia</taxon>
        <taxon>Euthyneura</taxon>
        <taxon>Tectipleura</taxon>
        <taxon>Aplysiida</taxon>
        <taxon>Aplysioidea</taxon>
        <taxon>Aplysiidae</taxon>
        <taxon>Aplysia</taxon>
    </lineage>
</organism>
<protein>
    <submittedName>
        <fullName evidence="14">Beta-1,4-N-acetylgalactosaminyltransferase bre-4</fullName>
    </submittedName>
</protein>
<keyword evidence="6" id="KW-0812">Transmembrane</keyword>
<evidence type="ECO:0000259" key="11">
    <source>
        <dbReference type="Pfam" id="PF02709"/>
    </source>
</evidence>
<dbReference type="PRINTS" id="PR02050">
    <property type="entry name" value="B14GALTRFASE"/>
</dbReference>
<dbReference type="InterPro" id="IPR027995">
    <property type="entry name" value="Galactosyl_T_N"/>
</dbReference>
<dbReference type="Gene3D" id="3.90.550.10">
    <property type="entry name" value="Spore Coat Polysaccharide Biosynthesis Protein SpsA, Chain A"/>
    <property type="match status" value="1"/>
</dbReference>
<comment type="subcellular location">
    <subcellularLocation>
        <location evidence="1">Membrane</location>
        <topology evidence="1">Single-pass type II membrane protein</topology>
    </subcellularLocation>
</comment>